<dbReference type="InterPro" id="IPR042100">
    <property type="entry name" value="Bug_dom1"/>
</dbReference>
<reference evidence="2 3" key="1">
    <citation type="submission" date="2020-08" db="EMBL/GenBank/DDBJ databases">
        <title>Functional genomics of gut bacteria from endangered species of beetles.</title>
        <authorList>
            <person name="Carlos-Shanley C."/>
        </authorList>
    </citation>
    <scope>NUCLEOTIDE SEQUENCE [LARGE SCALE GENOMIC DNA]</scope>
    <source>
        <strain evidence="2 3">S00198</strain>
    </source>
</reference>
<gene>
    <name evidence="2" type="ORF">HNP48_000177</name>
</gene>
<dbReference type="PIRSF" id="PIRSF017082">
    <property type="entry name" value="YflP"/>
    <property type="match status" value="1"/>
</dbReference>
<keyword evidence="2" id="KW-0675">Receptor</keyword>
<dbReference type="Pfam" id="PF03401">
    <property type="entry name" value="TctC"/>
    <property type="match status" value="1"/>
</dbReference>
<sequence>MEKRGFIKALGLALALPAELAWSQATQRGVRVVVPLPAGSSNDYATRVLMPMVGAINGQNYYIDNKPGGNGGIGTLDVLRSAPDGNTLLCGSNSPLAANVAFVKSMGYDPRKDLTPIAGVSLTNHVLMVKADSPIKTFADFIAYAKARPGKVGVGYSTTAVQTQIATMNKLAGIELLPVPYRGSPATITDVIGGVLDATLTDPGNAQSQAKAGQLRALAVTSLKRNPTTPDWPAISETLAGFDFPSWNALIGPPGMSRELVLRVSNAVMQAQKQRDLVDKYSNHGTTPLIMGPDELKGFIESETARWVKLAQAAKIQPE</sequence>
<protein>
    <submittedName>
        <fullName evidence="2">Tripartite-type tricarboxylate transporter receptor subunit TctC</fullName>
    </submittedName>
</protein>
<evidence type="ECO:0000313" key="3">
    <source>
        <dbReference type="Proteomes" id="UP000575083"/>
    </source>
</evidence>
<evidence type="ECO:0000256" key="1">
    <source>
        <dbReference type="ARBA" id="ARBA00006987"/>
    </source>
</evidence>
<dbReference type="Gene3D" id="3.40.190.150">
    <property type="entry name" value="Bordetella uptake gene, domain 1"/>
    <property type="match status" value="1"/>
</dbReference>
<proteinExistence type="inferred from homology"/>
<dbReference type="AlphaFoldDB" id="A0A7X0P8Y3"/>
<dbReference type="PANTHER" id="PTHR42928:SF5">
    <property type="entry name" value="BLR1237 PROTEIN"/>
    <property type="match status" value="1"/>
</dbReference>
<accession>A0A7X0P8Y3</accession>
<dbReference type="PANTHER" id="PTHR42928">
    <property type="entry name" value="TRICARBOXYLATE-BINDING PROTEIN"/>
    <property type="match status" value="1"/>
</dbReference>
<organism evidence="2 3">
    <name type="scientific">Acidovorax soli</name>
    <dbReference type="NCBI Taxonomy" id="592050"/>
    <lineage>
        <taxon>Bacteria</taxon>
        <taxon>Pseudomonadati</taxon>
        <taxon>Pseudomonadota</taxon>
        <taxon>Betaproteobacteria</taxon>
        <taxon>Burkholderiales</taxon>
        <taxon>Comamonadaceae</taxon>
        <taxon>Acidovorax</taxon>
    </lineage>
</organism>
<name>A0A7X0P8Y3_9BURK</name>
<dbReference type="Gene3D" id="3.40.190.10">
    <property type="entry name" value="Periplasmic binding protein-like II"/>
    <property type="match status" value="1"/>
</dbReference>
<dbReference type="EMBL" id="JACHLK010000001">
    <property type="protein sequence ID" value="MBB6557513.1"/>
    <property type="molecule type" value="Genomic_DNA"/>
</dbReference>
<comment type="caution">
    <text evidence="2">The sequence shown here is derived from an EMBL/GenBank/DDBJ whole genome shotgun (WGS) entry which is preliminary data.</text>
</comment>
<dbReference type="CDD" id="cd07012">
    <property type="entry name" value="PBP2_Bug_TTT"/>
    <property type="match status" value="1"/>
</dbReference>
<dbReference type="SUPFAM" id="SSF53850">
    <property type="entry name" value="Periplasmic binding protein-like II"/>
    <property type="match status" value="1"/>
</dbReference>
<evidence type="ECO:0000313" key="2">
    <source>
        <dbReference type="EMBL" id="MBB6557513.1"/>
    </source>
</evidence>
<keyword evidence="3" id="KW-1185">Reference proteome</keyword>
<dbReference type="InterPro" id="IPR005064">
    <property type="entry name" value="BUG"/>
</dbReference>
<dbReference type="Proteomes" id="UP000575083">
    <property type="component" value="Unassembled WGS sequence"/>
</dbReference>
<dbReference type="RefSeq" id="WP_184854968.1">
    <property type="nucleotide sequence ID" value="NZ_JACHLK010000001.1"/>
</dbReference>
<comment type="similarity">
    <text evidence="1">Belongs to the UPF0065 (bug) family.</text>
</comment>